<evidence type="ECO:0000313" key="1">
    <source>
        <dbReference type="EMBL" id="EDN01251.1"/>
    </source>
</evidence>
<dbReference type="PANTHER" id="PTHR46145:SF4">
    <property type="entry name" value="HEPARANASE"/>
    <property type="match status" value="1"/>
</dbReference>
<dbReference type="Proteomes" id="UP000003639">
    <property type="component" value="Unassembled WGS sequence"/>
</dbReference>
<reference evidence="1 2" key="2">
    <citation type="submission" date="2007-06" db="EMBL/GenBank/DDBJ databases">
        <title>Draft genome sequence of Pseudoflavonifractor capillosus ATCC 29799.</title>
        <authorList>
            <person name="Sudarsanam P."/>
            <person name="Ley R."/>
            <person name="Guruge J."/>
            <person name="Turnbaugh P.J."/>
            <person name="Mahowald M."/>
            <person name="Liep D."/>
            <person name="Gordon J."/>
        </authorList>
    </citation>
    <scope>NUCLEOTIDE SEQUENCE [LARGE SCALE GENOMIC DNA]</scope>
    <source>
        <strain evidence="1 2">ATCC 29799</strain>
    </source>
</reference>
<dbReference type="RefSeq" id="WP_006571368.1">
    <property type="nucleotide sequence ID" value="NZ_AAXG02000006.1"/>
</dbReference>
<organism evidence="1 2">
    <name type="scientific">Pseudoflavonifractor capillosus ATCC 29799</name>
    <dbReference type="NCBI Taxonomy" id="411467"/>
    <lineage>
        <taxon>Bacteria</taxon>
        <taxon>Bacillati</taxon>
        <taxon>Bacillota</taxon>
        <taxon>Clostridia</taxon>
        <taxon>Eubacteriales</taxon>
        <taxon>Oscillospiraceae</taxon>
        <taxon>Pseudoflavonifractor</taxon>
    </lineage>
</organism>
<gene>
    <name evidence="1" type="ORF">BACCAP_00819</name>
</gene>
<dbReference type="InterPro" id="IPR017853">
    <property type="entry name" value="GH"/>
</dbReference>
<protein>
    <recommendedName>
        <fullName evidence="3">Beta-glucuronidase</fullName>
    </recommendedName>
</protein>
<dbReference type="CAZy" id="GH79">
    <property type="family name" value="Glycoside Hydrolase Family 79"/>
</dbReference>
<comment type="caution">
    <text evidence="1">The sequence shown here is derived from an EMBL/GenBank/DDBJ whole genome shotgun (WGS) entry which is preliminary data.</text>
</comment>
<dbReference type="Gene3D" id="3.20.20.80">
    <property type="entry name" value="Glycosidases"/>
    <property type="match status" value="1"/>
</dbReference>
<dbReference type="AlphaFoldDB" id="A6NRJ1"/>
<evidence type="ECO:0000313" key="2">
    <source>
        <dbReference type="Proteomes" id="UP000003639"/>
    </source>
</evidence>
<dbReference type="eggNOG" id="ENOG502Z9F7">
    <property type="taxonomic scope" value="Bacteria"/>
</dbReference>
<sequence length="511" mass="55746">MKMPSSDTGEVFVLNADQPALIRNVNERLVSYNIEMTEITGGTFWKSYTPGQIAGTEEFPAVGPLRDVTSMPDLTQYYPPIDLYHDRLRGLAKKLGPAWVRVSGTWATKTYYDFDDVTSGKAPAGYASVLTREQWIGVLDFVRYVGAKLLISVSNCAGDHPDGGPLDLTQAKKIFDFSHGYGVEIDAVEFMNEPNMLEMSGSPAGYTAADYARDQDILYTWVRANYPNCLLVGPCTTGDPTAVSKEGRGFGAGIGSLANVCTTEELLAGTTVKLDVFSYHYYNGISERLASVMPRAHWPAELAHTDEYLAVAPDCASAHAALRDRFVPGGQIWVTESGDAGGGGNTWASTYLDVLRTLNELGSYGTITDGIIFHNTLASSDYGFLDHGSFLPRPNYFAVLLWNQLMGSAVYRCEQPHRKELHVYCRSRKDGAPGMVYLVINNSLTEDAAVEVPRAALRYMLHADSMRSPSIRLNGKELSVSGVCDIPELAPERQLPGAVLLPPGSCTFSVL</sequence>
<dbReference type="STRING" id="411467.BACCAP_00819"/>
<dbReference type="SUPFAM" id="SSF51445">
    <property type="entry name" value="(Trans)glycosidases"/>
    <property type="match status" value="1"/>
</dbReference>
<dbReference type="EMBL" id="AAXG02000006">
    <property type="protein sequence ID" value="EDN01251.1"/>
    <property type="molecule type" value="Genomic_DNA"/>
</dbReference>
<keyword evidence="2" id="KW-1185">Reference proteome</keyword>
<reference evidence="1 2" key="1">
    <citation type="submission" date="2007-04" db="EMBL/GenBank/DDBJ databases">
        <authorList>
            <person name="Fulton L."/>
            <person name="Clifton S."/>
            <person name="Fulton B."/>
            <person name="Xu J."/>
            <person name="Minx P."/>
            <person name="Pepin K.H."/>
            <person name="Johnson M."/>
            <person name="Thiruvilangam P."/>
            <person name="Bhonagiri V."/>
            <person name="Nash W.E."/>
            <person name="Mardis E.R."/>
            <person name="Wilson R.K."/>
        </authorList>
    </citation>
    <scope>NUCLEOTIDE SEQUENCE [LARGE SCALE GENOMIC DNA]</scope>
    <source>
        <strain evidence="1 2">ATCC 29799</strain>
    </source>
</reference>
<proteinExistence type="predicted"/>
<accession>A6NRJ1</accession>
<dbReference type="PANTHER" id="PTHR46145">
    <property type="entry name" value="HEPARANASE"/>
    <property type="match status" value="1"/>
</dbReference>
<name>A6NRJ1_9FIRM</name>
<evidence type="ECO:0008006" key="3">
    <source>
        <dbReference type="Google" id="ProtNLM"/>
    </source>
</evidence>